<evidence type="ECO:0000256" key="2">
    <source>
        <dbReference type="ARBA" id="ARBA00022741"/>
    </source>
</evidence>
<dbReference type="Proteomes" id="UP001155241">
    <property type="component" value="Unassembled WGS sequence"/>
</dbReference>
<feature type="domain" description="Aminoacyl-transfer RNA synthetases class-II family profile" evidence="4">
    <location>
        <begin position="1"/>
        <end position="295"/>
    </location>
</feature>
<dbReference type="NCBIfam" id="NF006828">
    <property type="entry name" value="PRK09350.1"/>
    <property type="match status" value="1"/>
</dbReference>
<dbReference type="PANTHER" id="PTHR42918:SF6">
    <property type="entry name" value="ELONGATION FACTOR P--(R)-BETA-LYSINE LIGASE"/>
    <property type="match status" value="1"/>
</dbReference>
<dbReference type="SUPFAM" id="SSF55681">
    <property type="entry name" value="Class II aaRS and biotin synthetases"/>
    <property type="match status" value="1"/>
</dbReference>
<dbReference type="NCBIfam" id="TIGR00462">
    <property type="entry name" value="genX"/>
    <property type="match status" value="1"/>
</dbReference>
<dbReference type="GO" id="GO:0006430">
    <property type="term" value="P:lysyl-tRNA aminoacylation"/>
    <property type="evidence" value="ECO:0007669"/>
    <property type="project" value="InterPro"/>
</dbReference>
<evidence type="ECO:0000259" key="4">
    <source>
        <dbReference type="PROSITE" id="PS50862"/>
    </source>
</evidence>
<evidence type="ECO:0000313" key="5">
    <source>
        <dbReference type="EMBL" id="MCO6046467.1"/>
    </source>
</evidence>
<dbReference type="InterPro" id="IPR004364">
    <property type="entry name" value="Aa-tRNA-synt_II"/>
</dbReference>
<dbReference type="PRINTS" id="PR00982">
    <property type="entry name" value="TRNASYNTHLYS"/>
</dbReference>
<reference evidence="5" key="1">
    <citation type="submission" date="2022-06" db="EMBL/GenBank/DDBJ databases">
        <title>Aeoliella straminimaris, a novel planctomycete from sediments.</title>
        <authorList>
            <person name="Vitorino I.R."/>
            <person name="Lage O.M."/>
        </authorList>
    </citation>
    <scope>NUCLEOTIDE SEQUENCE</scope>
    <source>
        <strain evidence="5">ICT_H6.2</strain>
    </source>
</reference>
<keyword evidence="6" id="KW-1185">Reference proteome</keyword>
<evidence type="ECO:0000256" key="1">
    <source>
        <dbReference type="ARBA" id="ARBA00022598"/>
    </source>
</evidence>
<sequence length="295" mass="32614">MTSAILKRRAELLANVRQFFSDRGFTEVATPRVDVEIIPELHIDPFEAPGLGYLQASPEMHMKRLLCAGSGPIFEIAQCFRRGERGKLHRPEFTMIEWYRPGDDMQAGMGLLDELLQQMLGTPTATRTSYREAFQRSVGIDPHTAPLEQLQKKAGEVLDDRDELLNLLLARHVEPALGSGAPELLYHYPASQSALAATTIDEQAVQVAERFELYHGGVELANGYHELTDPVELRERLAIANEGRTEFGRPTLPLPEMLLAAMTDPGMPPCAGVALGFDRLLMLAVGAESIDEVVI</sequence>
<dbReference type="InterPro" id="IPR006195">
    <property type="entry name" value="aa-tRNA-synth_II"/>
</dbReference>
<comment type="caution">
    <text evidence="5">The sequence shown here is derived from an EMBL/GenBank/DDBJ whole genome shotgun (WGS) entry which is preliminary data.</text>
</comment>
<dbReference type="GO" id="GO:0005829">
    <property type="term" value="C:cytosol"/>
    <property type="evidence" value="ECO:0007669"/>
    <property type="project" value="TreeGrafter"/>
</dbReference>
<dbReference type="PANTHER" id="PTHR42918">
    <property type="entry name" value="LYSYL-TRNA SYNTHETASE"/>
    <property type="match status" value="1"/>
</dbReference>
<name>A0A9X2JID6_9BACT</name>
<dbReference type="Gene3D" id="3.30.930.10">
    <property type="entry name" value="Bira Bifunctional Protein, Domain 2"/>
    <property type="match status" value="1"/>
</dbReference>
<organism evidence="5 6">
    <name type="scientific">Aeoliella straminimaris</name>
    <dbReference type="NCBI Taxonomy" id="2954799"/>
    <lineage>
        <taxon>Bacteria</taxon>
        <taxon>Pseudomonadati</taxon>
        <taxon>Planctomycetota</taxon>
        <taxon>Planctomycetia</taxon>
        <taxon>Pirellulales</taxon>
        <taxon>Lacipirellulaceae</taxon>
        <taxon>Aeoliella</taxon>
    </lineage>
</organism>
<dbReference type="PROSITE" id="PS50862">
    <property type="entry name" value="AA_TRNA_LIGASE_II"/>
    <property type="match status" value="1"/>
</dbReference>
<gene>
    <name evidence="5" type="primary">epmA</name>
    <name evidence="5" type="ORF">NG895_21420</name>
</gene>
<keyword evidence="2" id="KW-0547">Nucleotide-binding</keyword>
<accession>A0A9X2JID6</accession>
<dbReference type="EMBL" id="JAMXLR010000073">
    <property type="protein sequence ID" value="MCO6046467.1"/>
    <property type="molecule type" value="Genomic_DNA"/>
</dbReference>
<keyword evidence="3" id="KW-0067">ATP-binding</keyword>
<dbReference type="Pfam" id="PF00152">
    <property type="entry name" value="tRNA-synt_2"/>
    <property type="match status" value="1"/>
</dbReference>
<proteinExistence type="predicted"/>
<dbReference type="InterPro" id="IPR018149">
    <property type="entry name" value="Lys-tRNA-synth_II_C"/>
</dbReference>
<dbReference type="GO" id="GO:0005524">
    <property type="term" value="F:ATP binding"/>
    <property type="evidence" value="ECO:0007669"/>
    <property type="project" value="UniProtKB-KW"/>
</dbReference>
<dbReference type="GO" id="GO:0004824">
    <property type="term" value="F:lysine-tRNA ligase activity"/>
    <property type="evidence" value="ECO:0007669"/>
    <property type="project" value="InterPro"/>
</dbReference>
<dbReference type="InterPro" id="IPR045864">
    <property type="entry name" value="aa-tRNA-synth_II/BPL/LPL"/>
</dbReference>
<evidence type="ECO:0000256" key="3">
    <source>
        <dbReference type="ARBA" id="ARBA00022840"/>
    </source>
</evidence>
<keyword evidence="1" id="KW-0436">Ligase</keyword>
<dbReference type="GO" id="GO:0000049">
    <property type="term" value="F:tRNA binding"/>
    <property type="evidence" value="ECO:0007669"/>
    <property type="project" value="TreeGrafter"/>
</dbReference>
<protein>
    <submittedName>
        <fullName evidence="5">EF-P lysine aminoacylase EpmA</fullName>
    </submittedName>
</protein>
<dbReference type="InterPro" id="IPR004525">
    <property type="entry name" value="EpmA"/>
</dbReference>
<evidence type="ECO:0000313" key="6">
    <source>
        <dbReference type="Proteomes" id="UP001155241"/>
    </source>
</evidence>
<dbReference type="AlphaFoldDB" id="A0A9X2JID6"/>
<dbReference type="RefSeq" id="WP_252854581.1">
    <property type="nucleotide sequence ID" value="NZ_JAMXLR010000073.1"/>
</dbReference>